<dbReference type="PANTHER" id="PTHR11241">
    <property type="entry name" value="DEOXYURIDINE 5'-TRIPHOSPHATE NUCLEOTIDOHYDROLASE"/>
    <property type="match status" value="1"/>
</dbReference>
<keyword evidence="4" id="KW-0546">Nucleotide metabolism</keyword>
<comment type="similarity">
    <text evidence="1">Belongs to the dUTPase family.</text>
</comment>
<dbReference type="EC" id="3.6.1.23" evidence="2"/>
<dbReference type="PATRIC" id="fig|1423786.4.peg.2204"/>
<dbReference type="InterPro" id="IPR036157">
    <property type="entry name" value="dUTPase-like_sf"/>
</dbReference>
<dbReference type="Gene3D" id="2.70.40.10">
    <property type="match status" value="1"/>
</dbReference>
<dbReference type="EMBL" id="AZFZ01000005">
    <property type="protein sequence ID" value="KRM45205.1"/>
    <property type="molecule type" value="Genomic_DNA"/>
</dbReference>
<dbReference type="GO" id="GO:0046081">
    <property type="term" value="P:dUTP catabolic process"/>
    <property type="evidence" value="ECO:0007669"/>
    <property type="project" value="InterPro"/>
</dbReference>
<evidence type="ECO:0000259" key="6">
    <source>
        <dbReference type="Pfam" id="PF00692"/>
    </source>
</evidence>
<dbReference type="GO" id="GO:0004170">
    <property type="term" value="F:dUTP diphosphatase activity"/>
    <property type="evidence" value="ECO:0007669"/>
    <property type="project" value="UniProtKB-EC"/>
</dbReference>
<evidence type="ECO:0000313" key="8">
    <source>
        <dbReference type="Proteomes" id="UP000051010"/>
    </source>
</evidence>
<evidence type="ECO:0000313" key="7">
    <source>
        <dbReference type="EMBL" id="KRM45205.1"/>
    </source>
</evidence>
<evidence type="ECO:0000256" key="2">
    <source>
        <dbReference type="ARBA" id="ARBA00012379"/>
    </source>
</evidence>
<feature type="domain" description="dUTPase-like" evidence="6">
    <location>
        <begin position="73"/>
        <end position="179"/>
    </location>
</feature>
<dbReference type="Proteomes" id="UP000051010">
    <property type="component" value="Unassembled WGS sequence"/>
</dbReference>
<dbReference type="CDD" id="cd07557">
    <property type="entry name" value="trimeric_dUTPase"/>
    <property type="match status" value="1"/>
</dbReference>
<name>A0A0R1YTP6_9LACO</name>
<evidence type="ECO:0000256" key="4">
    <source>
        <dbReference type="ARBA" id="ARBA00023080"/>
    </source>
</evidence>
<evidence type="ECO:0000256" key="1">
    <source>
        <dbReference type="ARBA" id="ARBA00006581"/>
    </source>
</evidence>
<dbReference type="GO" id="GO:0000287">
    <property type="term" value="F:magnesium ion binding"/>
    <property type="evidence" value="ECO:0007669"/>
    <property type="project" value="InterPro"/>
</dbReference>
<proteinExistence type="inferred from homology"/>
<dbReference type="Pfam" id="PF00692">
    <property type="entry name" value="dUTPase"/>
    <property type="match status" value="1"/>
</dbReference>
<dbReference type="AlphaFoldDB" id="A0A0R1YTP6"/>
<sequence length="180" mass="20043">MINRGFEIVSKYQDADLTLPFRTTKNAAGYDFQSAVDMTIPSIWKRDFLKVLWAIKHQKTTSDASLERAKKILKPYLIPTGIKAYMQPNEVLVIANRSSNPLKRGLVIPNGIGVIDADYYNNTGNEGEIFVQILNFGIADTHIKKGERVAQGIFMPYLLADSDDSAKQKTRQGGFGSSGR</sequence>
<accession>A0A0R1YTP6</accession>
<reference evidence="7 8" key="1">
    <citation type="journal article" date="2015" name="Genome Announc.">
        <title>Expanding the biotechnology potential of lactobacilli through comparative genomics of 213 strains and associated genera.</title>
        <authorList>
            <person name="Sun Z."/>
            <person name="Harris H.M."/>
            <person name="McCann A."/>
            <person name="Guo C."/>
            <person name="Argimon S."/>
            <person name="Zhang W."/>
            <person name="Yang X."/>
            <person name="Jeffery I.B."/>
            <person name="Cooney J.C."/>
            <person name="Kagawa T.F."/>
            <person name="Liu W."/>
            <person name="Song Y."/>
            <person name="Salvetti E."/>
            <person name="Wrobel A."/>
            <person name="Rasinkangas P."/>
            <person name="Parkhill J."/>
            <person name="Rea M.C."/>
            <person name="O'Sullivan O."/>
            <person name="Ritari J."/>
            <person name="Douillard F.P."/>
            <person name="Paul Ross R."/>
            <person name="Yang R."/>
            <person name="Briner A.E."/>
            <person name="Felis G.E."/>
            <person name="de Vos W.M."/>
            <person name="Barrangou R."/>
            <person name="Klaenhammer T.R."/>
            <person name="Caufield P.W."/>
            <person name="Cui Y."/>
            <person name="Zhang H."/>
            <person name="O'Toole P.W."/>
        </authorList>
    </citation>
    <scope>NUCLEOTIDE SEQUENCE [LARGE SCALE GENOMIC DNA]</scope>
    <source>
        <strain evidence="7 8">DSM 18390</strain>
    </source>
</reference>
<organism evidence="7 8">
    <name type="scientific">Lentilactobacillus parafarraginis DSM 18390 = JCM 14109</name>
    <dbReference type="NCBI Taxonomy" id="1423786"/>
    <lineage>
        <taxon>Bacteria</taxon>
        <taxon>Bacillati</taxon>
        <taxon>Bacillota</taxon>
        <taxon>Bacilli</taxon>
        <taxon>Lactobacillales</taxon>
        <taxon>Lactobacillaceae</taxon>
        <taxon>Lentilactobacillus</taxon>
    </lineage>
</organism>
<protein>
    <recommendedName>
        <fullName evidence="2">dUTP diphosphatase</fullName>
        <ecNumber evidence="2">3.6.1.23</ecNumber>
    </recommendedName>
</protein>
<dbReference type="GO" id="GO:0006226">
    <property type="term" value="P:dUMP biosynthetic process"/>
    <property type="evidence" value="ECO:0007669"/>
    <property type="project" value="InterPro"/>
</dbReference>
<dbReference type="PANTHER" id="PTHR11241:SF0">
    <property type="entry name" value="DEOXYURIDINE 5'-TRIPHOSPHATE NUCLEOTIDOHYDROLASE"/>
    <property type="match status" value="1"/>
</dbReference>
<evidence type="ECO:0000256" key="3">
    <source>
        <dbReference type="ARBA" id="ARBA00022801"/>
    </source>
</evidence>
<comment type="catalytic activity">
    <reaction evidence="5">
        <text>dUTP + H2O = dUMP + diphosphate + H(+)</text>
        <dbReference type="Rhea" id="RHEA:10248"/>
        <dbReference type="ChEBI" id="CHEBI:15377"/>
        <dbReference type="ChEBI" id="CHEBI:15378"/>
        <dbReference type="ChEBI" id="CHEBI:33019"/>
        <dbReference type="ChEBI" id="CHEBI:61555"/>
        <dbReference type="ChEBI" id="CHEBI:246422"/>
        <dbReference type="EC" id="3.6.1.23"/>
    </reaction>
</comment>
<keyword evidence="3" id="KW-0378">Hydrolase</keyword>
<dbReference type="InterPro" id="IPR033704">
    <property type="entry name" value="dUTPase_trimeric"/>
</dbReference>
<dbReference type="SUPFAM" id="SSF51283">
    <property type="entry name" value="dUTPase-like"/>
    <property type="match status" value="1"/>
</dbReference>
<evidence type="ECO:0000256" key="5">
    <source>
        <dbReference type="ARBA" id="ARBA00047686"/>
    </source>
</evidence>
<dbReference type="InterPro" id="IPR008181">
    <property type="entry name" value="dUTPase"/>
</dbReference>
<dbReference type="InterPro" id="IPR029054">
    <property type="entry name" value="dUTPase-like"/>
</dbReference>
<gene>
    <name evidence="7" type="ORF">FD47_GL002099</name>
</gene>
<comment type="caution">
    <text evidence="7">The sequence shown here is derived from an EMBL/GenBank/DDBJ whole genome shotgun (WGS) entry which is preliminary data.</text>
</comment>